<comment type="caution">
    <text evidence="2">The sequence shown here is derived from an EMBL/GenBank/DDBJ whole genome shotgun (WGS) entry which is preliminary data.</text>
</comment>
<proteinExistence type="predicted"/>
<dbReference type="SUPFAM" id="SSF53697">
    <property type="entry name" value="SIS domain"/>
    <property type="match status" value="1"/>
</dbReference>
<dbReference type="EMBL" id="QZDT01000030">
    <property type="protein sequence ID" value="NBJ94126.1"/>
    <property type="molecule type" value="Genomic_DNA"/>
</dbReference>
<feature type="domain" description="SIS" evidence="1">
    <location>
        <begin position="57"/>
        <end position="197"/>
    </location>
</feature>
<accession>A0A9X5BHC8</accession>
<dbReference type="GO" id="GO:0003700">
    <property type="term" value="F:DNA-binding transcription factor activity"/>
    <property type="evidence" value="ECO:0007669"/>
    <property type="project" value="InterPro"/>
</dbReference>
<evidence type="ECO:0000259" key="1">
    <source>
        <dbReference type="PROSITE" id="PS51464"/>
    </source>
</evidence>
<dbReference type="InterPro" id="IPR035472">
    <property type="entry name" value="RpiR-like_SIS"/>
</dbReference>
<dbReference type="PROSITE" id="PS51464">
    <property type="entry name" value="SIS"/>
    <property type="match status" value="1"/>
</dbReference>
<dbReference type="AlphaFoldDB" id="A0A9X5BHC8"/>
<dbReference type="Proteomes" id="UP001154420">
    <property type="component" value="Unassembled WGS sequence"/>
</dbReference>
<sequence length="214" mass="23577">MKVGWAKYFNNNQYFEKDMIINVDDSYENCASKLLAHVTDVCTTTANHIDNATLAQVVHMIDHAGCIYLLGVGSSANVAQDMQQKLLRISKRAFFLPDSQINLLSTITIAREDVVLAFSFSGTTNVITISAQAAKKQGAFIVAITGNPDSPVGRTANVCLSTHAIERKTRIGAVSSHYSQQYICDLLFLCLVSKHYDEAEKMTMHATNLLSRIL</sequence>
<dbReference type="Gene3D" id="3.40.50.10490">
    <property type="entry name" value="Glucose-6-phosphate isomerase like protein, domain 1"/>
    <property type="match status" value="1"/>
</dbReference>
<dbReference type="GO" id="GO:1901135">
    <property type="term" value="P:carbohydrate derivative metabolic process"/>
    <property type="evidence" value="ECO:0007669"/>
    <property type="project" value="InterPro"/>
</dbReference>
<dbReference type="GO" id="GO:0097367">
    <property type="term" value="F:carbohydrate derivative binding"/>
    <property type="evidence" value="ECO:0007669"/>
    <property type="project" value="InterPro"/>
</dbReference>
<evidence type="ECO:0000313" key="2">
    <source>
        <dbReference type="EMBL" id="NBJ94126.1"/>
    </source>
</evidence>
<dbReference type="InterPro" id="IPR001347">
    <property type="entry name" value="SIS_dom"/>
</dbReference>
<dbReference type="GO" id="GO:0003677">
    <property type="term" value="F:DNA binding"/>
    <property type="evidence" value="ECO:0007669"/>
    <property type="project" value="InterPro"/>
</dbReference>
<gene>
    <name evidence="2" type="ORF">D5281_16410</name>
</gene>
<dbReference type="PANTHER" id="PTHR30514:SF1">
    <property type="entry name" value="HTH-TYPE TRANSCRIPTIONAL REGULATOR HEXR-RELATED"/>
    <property type="match status" value="1"/>
</dbReference>
<dbReference type="Pfam" id="PF01380">
    <property type="entry name" value="SIS"/>
    <property type="match status" value="1"/>
</dbReference>
<evidence type="ECO:0000313" key="3">
    <source>
        <dbReference type="Proteomes" id="UP001154420"/>
    </source>
</evidence>
<dbReference type="InterPro" id="IPR046348">
    <property type="entry name" value="SIS_dom_sf"/>
</dbReference>
<dbReference type="InterPro" id="IPR047640">
    <property type="entry name" value="RpiR-like"/>
</dbReference>
<keyword evidence="3" id="KW-1185">Reference proteome</keyword>
<name>A0A9X5BHC8_9FIRM</name>
<protein>
    <submittedName>
        <fullName evidence="2">MurR/RpiR family transcriptional regulator</fullName>
    </submittedName>
</protein>
<dbReference type="PANTHER" id="PTHR30514">
    <property type="entry name" value="GLUCOKINASE"/>
    <property type="match status" value="1"/>
</dbReference>
<organism evidence="2 3">
    <name type="scientific">Parablautia muri</name>
    <dbReference type="NCBI Taxonomy" id="2320879"/>
    <lineage>
        <taxon>Bacteria</taxon>
        <taxon>Bacillati</taxon>
        <taxon>Bacillota</taxon>
        <taxon>Clostridia</taxon>
        <taxon>Lachnospirales</taxon>
        <taxon>Lachnospiraceae</taxon>
        <taxon>Parablautia</taxon>
    </lineage>
</organism>
<dbReference type="CDD" id="cd05013">
    <property type="entry name" value="SIS_RpiR"/>
    <property type="match status" value="1"/>
</dbReference>
<reference evidence="2" key="1">
    <citation type="submission" date="2018-09" db="EMBL/GenBank/DDBJ databases">
        <title>Murine metabolic-syndrome-specific gut microbial biobank.</title>
        <authorList>
            <person name="Liu C."/>
        </authorList>
    </citation>
    <scope>NUCLEOTIDE SEQUENCE</scope>
    <source>
        <strain evidence="2">D42-62</strain>
    </source>
</reference>